<dbReference type="Proteomes" id="UP001386955">
    <property type="component" value="Unassembled WGS sequence"/>
</dbReference>
<accession>A0AAN9XFU7</accession>
<gene>
    <name evidence="1" type="ORF">VNO78_25478</name>
</gene>
<evidence type="ECO:0000313" key="1">
    <source>
        <dbReference type="EMBL" id="KAK7390179.1"/>
    </source>
</evidence>
<dbReference type="InterPro" id="IPR009829">
    <property type="entry name" value="SKA1"/>
</dbReference>
<dbReference type="GO" id="GO:0007059">
    <property type="term" value="P:chromosome segregation"/>
    <property type="evidence" value="ECO:0007669"/>
    <property type="project" value="InterPro"/>
</dbReference>
<dbReference type="EMBL" id="JAYMYS010000006">
    <property type="protein sequence ID" value="KAK7390179.1"/>
    <property type="molecule type" value="Genomic_DNA"/>
</dbReference>
<dbReference type="GO" id="GO:0072686">
    <property type="term" value="C:mitotic spindle"/>
    <property type="evidence" value="ECO:0007669"/>
    <property type="project" value="TreeGrafter"/>
</dbReference>
<dbReference type="GO" id="GO:0008017">
    <property type="term" value="F:microtubule binding"/>
    <property type="evidence" value="ECO:0007669"/>
    <property type="project" value="InterPro"/>
</dbReference>
<sequence>MNENKAAGASLDSLMASFNGRITQLQELVIARNMHPASSVADLLAVDAAVTAMELQVKAIKDRLLEEAQAIPKTKARSFCS</sequence>
<comment type="caution">
    <text evidence="1">The sequence shown here is derived from an EMBL/GenBank/DDBJ whole genome shotgun (WGS) entry which is preliminary data.</text>
</comment>
<dbReference type="PANTHER" id="PTHR28573:SF1">
    <property type="entry name" value="SPINDLE AND KINETOCHORE-ASSOCIATED PROTEIN 1"/>
    <property type="match status" value="1"/>
</dbReference>
<dbReference type="AlphaFoldDB" id="A0AAN9XFU7"/>
<reference evidence="1 2" key="1">
    <citation type="submission" date="2024-01" db="EMBL/GenBank/DDBJ databases">
        <title>The genomes of 5 underutilized Papilionoideae crops provide insights into root nodulation and disease resistanc.</title>
        <authorList>
            <person name="Jiang F."/>
        </authorList>
    </citation>
    <scope>NUCLEOTIDE SEQUENCE [LARGE SCALE GENOMIC DNA]</scope>
    <source>
        <strain evidence="1">DUOXIRENSHENG_FW03</strain>
        <tissue evidence="1">Leaves</tissue>
    </source>
</reference>
<keyword evidence="2" id="KW-1185">Reference proteome</keyword>
<dbReference type="PANTHER" id="PTHR28573">
    <property type="entry name" value="SPINDLE AND KINETOCHORE-ASSOCIATED PROTEIN 1"/>
    <property type="match status" value="1"/>
</dbReference>
<name>A0AAN9XFU7_PSOTE</name>
<protein>
    <submittedName>
        <fullName evidence="1">Uncharacterized protein</fullName>
    </submittedName>
</protein>
<dbReference type="GO" id="GO:0051301">
    <property type="term" value="P:cell division"/>
    <property type="evidence" value="ECO:0007669"/>
    <property type="project" value="InterPro"/>
</dbReference>
<dbReference type="Pfam" id="PF07160">
    <property type="entry name" value="SKA1"/>
    <property type="match status" value="1"/>
</dbReference>
<proteinExistence type="predicted"/>
<dbReference type="GO" id="GO:0031110">
    <property type="term" value="P:regulation of microtubule polymerization or depolymerization"/>
    <property type="evidence" value="ECO:0007669"/>
    <property type="project" value="TreeGrafter"/>
</dbReference>
<dbReference type="GO" id="GO:0000278">
    <property type="term" value="P:mitotic cell cycle"/>
    <property type="evidence" value="ECO:0007669"/>
    <property type="project" value="TreeGrafter"/>
</dbReference>
<dbReference type="GO" id="GO:0000940">
    <property type="term" value="C:outer kinetochore"/>
    <property type="evidence" value="ECO:0007669"/>
    <property type="project" value="TreeGrafter"/>
</dbReference>
<dbReference type="GO" id="GO:0005876">
    <property type="term" value="C:spindle microtubule"/>
    <property type="evidence" value="ECO:0007669"/>
    <property type="project" value="TreeGrafter"/>
</dbReference>
<evidence type="ECO:0000313" key="2">
    <source>
        <dbReference type="Proteomes" id="UP001386955"/>
    </source>
</evidence>
<organism evidence="1 2">
    <name type="scientific">Psophocarpus tetragonolobus</name>
    <name type="common">Winged bean</name>
    <name type="synonym">Dolichos tetragonolobus</name>
    <dbReference type="NCBI Taxonomy" id="3891"/>
    <lineage>
        <taxon>Eukaryota</taxon>
        <taxon>Viridiplantae</taxon>
        <taxon>Streptophyta</taxon>
        <taxon>Embryophyta</taxon>
        <taxon>Tracheophyta</taxon>
        <taxon>Spermatophyta</taxon>
        <taxon>Magnoliopsida</taxon>
        <taxon>eudicotyledons</taxon>
        <taxon>Gunneridae</taxon>
        <taxon>Pentapetalae</taxon>
        <taxon>rosids</taxon>
        <taxon>fabids</taxon>
        <taxon>Fabales</taxon>
        <taxon>Fabaceae</taxon>
        <taxon>Papilionoideae</taxon>
        <taxon>50 kb inversion clade</taxon>
        <taxon>NPAAA clade</taxon>
        <taxon>indigoferoid/millettioid clade</taxon>
        <taxon>Phaseoleae</taxon>
        <taxon>Psophocarpus</taxon>
    </lineage>
</organism>